<comment type="caution">
    <text evidence="1">The sequence shown here is derived from an EMBL/GenBank/DDBJ whole genome shotgun (WGS) entry which is preliminary data.</text>
</comment>
<dbReference type="Proteomes" id="UP000435837">
    <property type="component" value="Unassembled WGS sequence"/>
</dbReference>
<reference evidence="1 2" key="1">
    <citation type="submission" date="2019-12" db="EMBL/GenBank/DDBJ databases">
        <title>Whole genome shotgun sequence of Streptomyces caniferus NBRC 15389.</title>
        <authorList>
            <person name="Ichikawa N."/>
            <person name="Kimura A."/>
            <person name="Kitahashi Y."/>
            <person name="Komaki H."/>
            <person name="Tamura T."/>
        </authorList>
    </citation>
    <scope>NUCLEOTIDE SEQUENCE [LARGE SCALE GENOMIC DNA]</scope>
    <source>
        <strain evidence="1 2">NBRC 15389</strain>
    </source>
</reference>
<dbReference type="EMBL" id="BLIN01000005">
    <property type="protein sequence ID" value="GFE07691.1"/>
    <property type="molecule type" value="Genomic_DNA"/>
</dbReference>
<accession>A0A640SB84</accession>
<evidence type="ECO:0000313" key="1">
    <source>
        <dbReference type="EMBL" id="GFE07691.1"/>
    </source>
</evidence>
<protein>
    <submittedName>
        <fullName evidence="1">Uncharacterized protein</fullName>
    </submittedName>
</protein>
<gene>
    <name evidence="1" type="ORF">Scani_39590</name>
</gene>
<organism evidence="1 2">
    <name type="scientific">Streptomyces caniferus</name>
    <dbReference type="NCBI Taxonomy" id="285557"/>
    <lineage>
        <taxon>Bacteria</taxon>
        <taxon>Bacillati</taxon>
        <taxon>Actinomycetota</taxon>
        <taxon>Actinomycetes</taxon>
        <taxon>Kitasatosporales</taxon>
        <taxon>Streptomycetaceae</taxon>
        <taxon>Streptomyces</taxon>
    </lineage>
</organism>
<sequence>MITPLLPPAVRARGRWRDHRQVLEGIVFNFRHDRDGESGRGALGGRVAGVPQRVTLKASDMAGALARPALPMSSNGGQHRDGVLAGDVEHPVGRAAVDVARRHAVSMKGVVPGTRDVPTARALRAVT</sequence>
<dbReference type="AlphaFoldDB" id="A0A640SB84"/>
<evidence type="ECO:0000313" key="2">
    <source>
        <dbReference type="Proteomes" id="UP000435837"/>
    </source>
</evidence>
<name>A0A640SB84_9ACTN</name>
<proteinExistence type="predicted"/>